<protein>
    <submittedName>
        <fullName evidence="3">Uncharacterized protein</fullName>
    </submittedName>
</protein>
<keyword evidence="2" id="KW-1185">Reference proteome</keyword>
<reference evidence="3" key="1">
    <citation type="submission" date="2022-11" db="UniProtKB">
        <authorList>
            <consortium name="WormBaseParasite"/>
        </authorList>
    </citation>
    <scope>IDENTIFICATION</scope>
</reference>
<dbReference type="Proteomes" id="UP000887565">
    <property type="component" value="Unplaced"/>
</dbReference>
<feature type="region of interest" description="Disordered" evidence="1">
    <location>
        <begin position="50"/>
        <end position="71"/>
    </location>
</feature>
<accession>A0A915JZ53</accession>
<dbReference type="AlphaFoldDB" id="A0A915JZ53"/>
<proteinExistence type="predicted"/>
<dbReference type="WBParaSite" id="nRc.2.0.1.t31776-RA">
    <property type="protein sequence ID" value="nRc.2.0.1.t31776-RA"/>
    <property type="gene ID" value="nRc.2.0.1.g31776"/>
</dbReference>
<evidence type="ECO:0000313" key="2">
    <source>
        <dbReference type="Proteomes" id="UP000887565"/>
    </source>
</evidence>
<organism evidence="2 3">
    <name type="scientific">Romanomermis culicivorax</name>
    <name type="common">Nematode worm</name>
    <dbReference type="NCBI Taxonomy" id="13658"/>
    <lineage>
        <taxon>Eukaryota</taxon>
        <taxon>Metazoa</taxon>
        <taxon>Ecdysozoa</taxon>
        <taxon>Nematoda</taxon>
        <taxon>Enoplea</taxon>
        <taxon>Dorylaimia</taxon>
        <taxon>Mermithida</taxon>
        <taxon>Mermithoidea</taxon>
        <taxon>Mermithidae</taxon>
        <taxon>Romanomermis</taxon>
    </lineage>
</organism>
<sequence length="211" mass="24472">MVYPAIDYQTARFIVTAIDVNDMTKPWTRNVKIRRNSDQDQCDIGSVERLRQHQLESSGGDQTKGKNKHQMGWSSHELDPNLFSTQHQGLSEGLRRGYYKATRKMTTTGEQKSEKYIRQKDSNGDEAYDANPSSISIFWCVSLYNNLILEIRVILVPILYHCFITEIQTFWSINIENTSIKNKESLLLYLGRKERFTIDGNKEIENKISNI</sequence>
<name>A0A915JZ53_ROMCU</name>
<evidence type="ECO:0000313" key="3">
    <source>
        <dbReference type="WBParaSite" id="nRc.2.0.1.t31776-RA"/>
    </source>
</evidence>
<evidence type="ECO:0000256" key="1">
    <source>
        <dbReference type="SAM" id="MobiDB-lite"/>
    </source>
</evidence>